<comment type="caution">
    <text evidence="2">The sequence shown here is derived from an EMBL/GenBank/DDBJ whole genome shotgun (WGS) entry which is preliminary data.</text>
</comment>
<proteinExistence type="predicted"/>
<dbReference type="PANTHER" id="PTHR31672">
    <property type="entry name" value="BNACNNG10540D PROTEIN"/>
    <property type="match status" value="1"/>
</dbReference>
<name>A0A0K9PPQ1_ZOSMR</name>
<dbReference type="Pfam" id="PF03478">
    <property type="entry name" value="Beta-prop_KIB1-4"/>
    <property type="match status" value="1"/>
</dbReference>
<dbReference type="GO" id="GO:0031146">
    <property type="term" value="P:SCF-dependent proteasomal ubiquitin-dependent protein catabolic process"/>
    <property type="evidence" value="ECO:0000318"/>
    <property type="project" value="GO_Central"/>
</dbReference>
<reference evidence="3" key="1">
    <citation type="journal article" date="2016" name="Nature">
        <title>The genome of the seagrass Zostera marina reveals angiosperm adaptation to the sea.</title>
        <authorList>
            <person name="Olsen J.L."/>
            <person name="Rouze P."/>
            <person name="Verhelst B."/>
            <person name="Lin Y.-C."/>
            <person name="Bayer T."/>
            <person name="Collen J."/>
            <person name="Dattolo E."/>
            <person name="De Paoli E."/>
            <person name="Dittami S."/>
            <person name="Maumus F."/>
            <person name="Michel G."/>
            <person name="Kersting A."/>
            <person name="Lauritano C."/>
            <person name="Lohaus R."/>
            <person name="Toepel M."/>
            <person name="Tonon T."/>
            <person name="Vanneste K."/>
            <person name="Amirebrahimi M."/>
            <person name="Brakel J."/>
            <person name="Bostroem C."/>
            <person name="Chovatia M."/>
            <person name="Grimwood J."/>
            <person name="Jenkins J.W."/>
            <person name="Jueterbock A."/>
            <person name="Mraz A."/>
            <person name="Stam W.T."/>
            <person name="Tice H."/>
            <person name="Bornberg-Bauer E."/>
            <person name="Green P.J."/>
            <person name="Pearson G.A."/>
            <person name="Procaccini G."/>
            <person name="Duarte C.M."/>
            <person name="Schmutz J."/>
            <person name="Reusch T.B.H."/>
            <person name="Van de Peer Y."/>
        </authorList>
    </citation>
    <scope>NUCLEOTIDE SEQUENCE [LARGE SCALE GENOMIC DNA]</scope>
    <source>
        <strain evidence="3">cv. Finnish</strain>
    </source>
</reference>
<organism evidence="2 3">
    <name type="scientific">Zostera marina</name>
    <name type="common">Eelgrass</name>
    <dbReference type="NCBI Taxonomy" id="29655"/>
    <lineage>
        <taxon>Eukaryota</taxon>
        <taxon>Viridiplantae</taxon>
        <taxon>Streptophyta</taxon>
        <taxon>Embryophyta</taxon>
        <taxon>Tracheophyta</taxon>
        <taxon>Spermatophyta</taxon>
        <taxon>Magnoliopsida</taxon>
        <taxon>Liliopsida</taxon>
        <taxon>Zosteraceae</taxon>
        <taxon>Zostera</taxon>
    </lineage>
</organism>
<dbReference type="OMA" id="KLEDMNW"/>
<evidence type="ECO:0000259" key="1">
    <source>
        <dbReference type="Pfam" id="PF03478"/>
    </source>
</evidence>
<protein>
    <submittedName>
        <fullName evidence="2">F-box family protein</fullName>
    </submittedName>
</protein>
<dbReference type="AlphaFoldDB" id="A0A0K9PPQ1"/>
<dbReference type="InterPro" id="IPR050796">
    <property type="entry name" value="SCF_F-box_component"/>
</dbReference>
<dbReference type="Proteomes" id="UP000036987">
    <property type="component" value="Unassembled WGS sequence"/>
</dbReference>
<dbReference type="PANTHER" id="PTHR31672:SF7">
    <property type="entry name" value="F-BOX DOMAIN-CONTAINING PROTEIN"/>
    <property type="match status" value="1"/>
</dbReference>
<evidence type="ECO:0000313" key="3">
    <source>
        <dbReference type="Proteomes" id="UP000036987"/>
    </source>
</evidence>
<dbReference type="GO" id="GO:0004842">
    <property type="term" value="F:ubiquitin-protein transferase activity"/>
    <property type="evidence" value="ECO:0000318"/>
    <property type="project" value="GO_Central"/>
</dbReference>
<gene>
    <name evidence="2" type="ORF">ZOSMA_189G00140</name>
</gene>
<dbReference type="OrthoDB" id="2095648at2759"/>
<evidence type="ECO:0000313" key="2">
    <source>
        <dbReference type="EMBL" id="KMZ71053.1"/>
    </source>
</evidence>
<feature type="domain" description="KIB1-4 beta-propeller" evidence="1">
    <location>
        <begin position="103"/>
        <end position="328"/>
    </location>
</feature>
<dbReference type="EMBL" id="LFYR01000691">
    <property type="protein sequence ID" value="KMZ71053.1"/>
    <property type="molecule type" value="Genomic_DNA"/>
</dbReference>
<accession>A0A0K9PPQ1</accession>
<keyword evidence="3" id="KW-1185">Reference proteome</keyword>
<sequence length="404" mass="46001">MGGVLVVVMNCPRRLTRRGEHWKKMNNVWRRFRYMTSIKTCWKGYSHGCLPRPSSVSKQSVKLGVPLPTRQSSIVYDTSEGNWKKFNQKHQTTHDVDPKPIPVASSGGLICFRSVSGNLIVSNPVTAAYRELPPLVTADSQNQITLIHAIAMKSTSSKQPSPTYKLVTISGEFPKLTTNIYDSTKDRWDRLRLFRQPTYWRECESESDSTLDDESQETVYFLNKAGDVVSTNVQRSKWKQYSSVITVEDGEEIIHFLSSSGAIVACNLSRRTFYEYPRLLPVYLEHSLDVVECNGEMLVVVLSELYETASLRVWRFSKKTQSWHQVTVMPPAMSHGFYGKRADINCIGFLNTIFICLNSTDMNQCLTCNLVSNDWIVLHDCLVNGKSEEFMSAFSFEPRIEAEV</sequence>
<dbReference type="InterPro" id="IPR005174">
    <property type="entry name" value="KIB1-4_b-propeller"/>
</dbReference>